<dbReference type="KEGG" id="lug:FPZ22_04730"/>
<evidence type="ECO:0000256" key="2">
    <source>
        <dbReference type="ARBA" id="ARBA00022741"/>
    </source>
</evidence>
<reference evidence="9 10" key="1">
    <citation type="submission" date="2019-07" db="EMBL/GenBank/DDBJ databases">
        <title>Full genome sequence of Luteimonas sp. Gr-4.</title>
        <authorList>
            <person name="Im W.-T."/>
        </authorList>
    </citation>
    <scope>NUCLEOTIDE SEQUENCE [LARGE SCALE GENOMIC DNA]</scope>
    <source>
        <strain evidence="9 10">Gr-4</strain>
    </source>
</reference>
<dbReference type="InterPro" id="IPR017441">
    <property type="entry name" value="Protein_kinase_ATP_BS"/>
</dbReference>
<dbReference type="PANTHER" id="PTHR43289">
    <property type="entry name" value="MITOGEN-ACTIVATED PROTEIN KINASE KINASE KINASE 20-RELATED"/>
    <property type="match status" value="1"/>
</dbReference>
<evidence type="ECO:0000259" key="8">
    <source>
        <dbReference type="PROSITE" id="PS50011"/>
    </source>
</evidence>
<dbReference type="PROSITE" id="PS00108">
    <property type="entry name" value="PROTEIN_KINASE_ST"/>
    <property type="match status" value="1"/>
</dbReference>
<organism evidence="9 10">
    <name type="scientific">Luteimonas granuli</name>
    <dbReference type="NCBI Taxonomy" id="1176533"/>
    <lineage>
        <taxon>Bacteria</taxon>
        <taxon>Pseudomonadati</taxon>
        <taxon>Pseudomonadota</taxon>
        <taxon>Gammaproteobacteria</taxon>
        <taxon>Lysobacterales</taxon>
        <taxon>Lysobacteraceae</taxon>
        <taxon>Luteimonas</taxon>
    </lineage>
</organism>
<evidence type="ECO:0000256" key="5">
    <source>
        <dbReference type="PROSITE-ProRule" id="PRU00221"/>
    </source>
</evidence>
<dbReference type="InterPro" id="IPR008271">
    <property type="entry name" value="Ser/Thr_kinase_AS"/>
</dbReference>
<dbReference type="SUPFAM" id="SSF50998">
    <property type="entry name" value="Quinoprotein alcohol dehydrogenase-like"/>
    <property type="match status" value="1"/>
</dbReference>
<dbReference type="Gene3D" id="3.30.200.20">
    <property type="entry name" value="Phosphorylase Kinase, domain 1"/>
    <property type="match status" value="1"/>
</dbReference>
<evidence type="ECO:0000256" key="3">
    <source>
        <dbReference type="ARBA" id="ARBA00022777"/>
    </source>
</evidence>
<dbReference type="CDD" id="cd14014">
    <property type="entry name" value="STKc_PknB_like"/>
    <property type="match status" value="1"/>
</dbReference>
<dbReference type="InterPro" id="IPR011042">
    <property type="entry name" value="6-blade_b-propeller_TolB-like"/>
</dbReference>
<dbReference type="InterPro" id="IPR001680">
    <property type="entry name" value="WD40_rpt"/>
</dbReference>
<accession>A0A518N312</accession>
<keyword evidence="10" id="KW-1185">Reference proteome</keyword>
<dbReference type="SUPFAM" id="SSF56112">
    <property type="entry name" value="Protein kinase-like (PK-like)"/>
    <property type="match status" value="1"/>
</dbReference>
<dbReference type="SUPFAM" id="SSF75011">
    <property type="entry name" value="3-carboxy-cis,cis-mucoante lactonizing enzyme"/>
    <property type="match status" value="1"/>
</dbReference>
<dbReference type="Pfam" id="PF00069">
    <property type="entry name" value="Pkinase"/>
    <property type="match status" value="1"/>
</dbReference>
<dbReference type="SUPFAM" id="SSF50969">
    <property type="entry name" value="YVTN repeat-like/Quinoprotein amine dehydrogenase"/>
    <property type="match status" value="1"/>
</dbReference>
<evidence type="ECO:0000313" key="10">
    <source>
        <dbReference type="Proteomes" id="UP000316584"/>
    </source>
</evidence>
<dbReference type="GO" id="GO:0004674">
    <property type="term" value="F:protein serine/threonine kinase activity"/>
    <property type="evidence" value="ECO:0007669"/>
    <property type="project" value="TreeGrafter"/>
</dbReference>
<feature type="domain" description="Protein kinase" evidence="8">
    <location>
        <begin position="66"/>
        <end position="327"/>
    </location>
</feature>
<dbReference type="PROSITE" id="PS00107">
    <property type="entry name" value="PROTEIN_KINASE_ATP"/>
    <property type="match status" value="1"/>
</dbReference>
<dbReference type="InterPro" id="IPR011044">
    <property type="entry name" value="Quino_amine_DH_bsu"/>
</dbReference>
<gene>
    <name evidence="9" type="ORF">FPZ22_04730</name>
</gene>
<evidence type="ECO:0000256" key="7">
    <source>
        <dbReference type="SAM" id="MobiDB-lite"/>
    </source>
</evidence>
<dbReference type="PANTHER" id="PTHR43289:SF6">
    <property type="entry name" value="SERINE_THREONINE-PROTEIN KINASE NEKL-3"/>
    <property type="match status" value="1"/>
</dbReference>
<dbReference type="Gene3D" id="2.130.10.10">
    <property type="entry name" value="YVTN repeat-like/Quinoprotein amine dehydrogenase"/>
    <property type="match status" value="3"/>
</dbReference>
<dbReference type="InterPro" id="IPR011009">
    <property type="entry name" value="Kinase-like_dom_sf"/>
</dbReference>
<dbReference type="OrthoDB" id="9801841at2"/>
<evidence type="ECO:0000313" key="9">
    <source>
        <dbReference type="EMBL" id="QDW66284.1"/>
    </source>
</evidence>
<evidence type="ECO:0000256" key="4">
    <source>
        <dbReference type="ARBA" id="ARBA00022840"/>
    </source>
</evidence>
<feature type="repeat" description="WD" evidence="5">
    <location>
        <begin position="797"/>
        <end position="812"/>
    </location>
</feature>
<keyword evidence="2 6" id="KW-0547">Nucleotide-binding</keyword>
<dbReference type="SMART" id="SM00220">
    <property type="entry name" value="S_TKc"/>
    <property type="match status" value="1"/>
</dbReference>
<dbReference type="Gene3D" id="1.10.510.10">
    <property type="entry name" value="Transferase(Phosphotransferase) domain 1"/>
    <property type="match status" value="1"/>
</dbReference>
<keyword evidence="1" id="KW-0808">Transferase</keyword>
<dbReference type="InterPro" id="IPR011047">
    <property type="entry name" value="Quinoprotein_ADH-like_sf"/>
</dbReference>
<dbReference type="Proteomes" id="UP000316584">
    <property type="component" value="Chromosome"/>
</dbReference>
<proteinExistence type="predicted"/>
<feature type="region of interest" description="Disordered" evidence="7">
    <location>
        <begin position="1"/>
        <end position="53"/>
    </location>
</feature>
<dbReference type="InterPro" id="IPR015943">
    <property type="entry name" value="WD40/YVTN_repeat-like_dom_sf"/>
</dbReference>
<keyword evidence="3 9" id="KW-0418">Kinase</keyword>
<dbReference type="PROSITE" id="PS50011">
    <property type="entry name" value="PROTEIN_KINASE_DOM"/>
    <property type="match status" value="1"/>
</dbReference>
<dbReference type="EMBL" id="CP042218">
    <property type="protein sequence ID" value="QDW66284.1"/>
    <property type="molecule type" value="Genomic_DNA"/>
</dbReference>
<keyword evidence="5" id="KW-0853">WD repeat</keyword>
<evidence type="ECO:0000256" key="1">
    <source>
        <dbReference type="ARBA" id="ARBA00022679"/>
    </source>
</evidence>
<dbReference type="InterPro" id="IPR000719">
    <property type="entry name" value="Prot_kinase_dom"/>
</dbReference>
<sequence length="1445" mass="155873">MTGSDGKATDNPSAAARTRLARVALGPSTHVRAGSGDSDGTCPSGDGSVGLELDLDDPAQREFGDYELREPIGRGGMGMVYRAHQRSLDRPVAIKLLVDGAWATPDFIDALRREARNAARLQHPSIVTIYDFGEHGDLVYYAMALVDGESLAQRLARTGPLPPREAAACLRTVAEAVDYAHRLGVLHLDLKPANVILAADGVPRITDFGLARRVDHPQAVADDSIAGTPGYMAPEQLVPGNVLGPAADVWGLGATLYEALTGHAPFERSGMRTLESMRRRGQVRNPRRYRPKLSRDLEAICLRCLQVDPGLRYPSARALADDLGRFLEGRQVNVRPLGLVPRTLRWARRERRLAAISLLAVVALATGLVATNHLRRVAEDSAASARENLWAQRHETAWRLLQEGRDYQVLPLLAANLAEQEQAGATRAAHSERLRLQLIRTQAPMLLAVIDAGEPVHALALSDDGRHVALGLGENRVALYSIADGTRLWQVDLGPEAGLDGDSQLRHLRFTPDHRWLLVTEHAPLVHHLPGASTHRLAVADGQRTIAPDRPGLEGATYQAWSPDGRHVLLSDRRGWMQMFEAAGWRPLGPKRLVPIARHHDWLIAPGTAFVAMIDGTSGLHILDPHTLAARHTLAPGPESDRFRAWAVSPDARHLALGRMSGEVMLMDPRDGSTRVLLPGIARPAWLTFSADGTKLAASFASGDFLILGVPDGRIVGRVRDDNPLWGHQFDCGDGPARPQETCLALLMEFDRIRIWSTPSETREGGSPAQVSQVAPEITHPSFLPRFASMFDRRRGLLATGGQDGSLRLWRLPPTPLLPWPAPTRQEAPLAFDGQHVVTIDGGRLQVFDVATGRAASPPMPLPDVAGFAVLTGDGRGLVASSGHELHVFDWREGRLRFPPIALGGSPSDLAFAPDGSAVVARWLDAAAEDGTGTLRAWSLIDGHALGPSTPQPFTAARVIEGGRLLLDAPGATMLFDLADLGRPRLRFPAPAGSRVQLTAHAPGRDEVVQYLQSPLALENGLRRWSLRDGQPLGVLPIAARAFDLQQRGSDGRMALSGTPGFTALTDVSLLLDVDGETHAISTLRGARLVHAQAFSPDGAILAQAVSTGVLLVDVDSGRPLGPALRHWLPDPDEITQLAFSPDGRGLLARTFLGRWMHWRLSEDDRPVTVLASEAALVSPTEGGRFSAPDPAVQALLRERRQAAPHAAQSVPFPLWSCLPATPEVPPRPPGLPPEALDLGALFTAPLHHPIQPVGDGVLAMALSNRCWIPMGRQRLLGVDYDLRGLFTLSRYGNRQLPDVRGPETTGRIVVPPGRYDAARVLNALATPMQAPSGPVAAFTFHYRDGSRGTVPMHSAPTPTYVLGEDHVLPDGLRTALTTRHGDALFAAELRNPRPGREVSAIELRMTAPASQPWALVVFAITLQPGAPEPIANATAIARDAGPRR</sequence>
<dbReference type="PROSITE" id="PS50082">
    <property type="entry name" value="WD_REPEATS_2"/>
    <property type="match status" value="1"/>
</dbReference>
<name>A0A518N312_9GAMM</name>
<feature type="compositionally biased region" description="Low complexity" evidence="7">
    <location>
        <begin position="14"/>
        <end position="25"/>
    </location>
</feature>
<evidence type="ECO:0000256" key="6">
    <source>
        <dbReference type="PROSITE-ProRule" id="PRU10141"/>
    </source>
</evidence>
<dbReference type="GO" id="GO:0005524">
    <property type="term" value="F:ATP binding"/>
    <property type="evidence" value="ECO:0007669"/>
    <property type="project" value="UniProtKB-UniRule"/>
</dbReference>
<dbReference type="RefSeq" id="WP_144890882.1">
    <property type="nucleotide sequence ID" value="NZ_CP042218.1"/>
</dbReference>
<dbReference type="Gene3D" id="2.120.10.30">
    <property type="entry name" value="TolB, C-terminal domain"/>
    <property type="match status" value="1"/>
</dbReference>
<keyword evidence="4 6" id="KW-0067">ATP-binding</keyword>
<feature type="binding site" evidence="6">
    <location>
        <position position="95"/>
    </location>
    <ligand>
        <name>ATP</name>
        <dbReference type="ChEBI" id="CHEBI:30616"/>
    </ligand>
</feature>
<protein>
    <submittedName>
        <fullName evidence="9">Protein kinase</fullName>
    </submittedName>
</protein>